<dbReference type="Pfam" id="PF16192">
    <property type="entry name" value="PMT_4TMC"/>
    <property type="match status" value="1"/>
</dbReference>
<reference evidence="4" key="1">
    <citation type="submission" date="2020-11" db="EMBL/GenBank/DDBJ databases">
        <authorList>
            <person name="Tran Van P."/>
        </authorList>
    </citation>
    <scope>NUCLEOTIDE SEQUENCE</scope>
</reference>
<dbReference type="PANTHER" id="PTHR10050:SF51">
    <property type="entry name" value="PROTEIN O-MANNOSYL-TRANSFERASE 1"/>
    <property type="match status" value="1"/>
</dbReference>
<feature type="domain" description="MIR" evidence="3">
    <location>
        <begin position="2"/>
        <end position="57"/>
    </location>
</feature>
<feature type="non-terminal residue" evidence="4">
    <location>
        <position position="1"/>
    </location>
</feature>
<dbReference type="EMBL" id="OC916916">
    <property type="protein sequence ID" value="CAD7645606.1"/>
    <property type="molecule type" value="Genomic_DNA"/>
</dbReference>
<keyword evidence="2" id="KW-0812">Transmembrane</keyword>
<dbReference type="GO" id="GO:0004169">
    <property type="term" value="F:dolichyl-phosphate-mannose-protein mannosyltransferase activity"/>
    <property type="evidence" value="ECO:0007669"/>
    <property type="project" value="TreeGrafter"/>
</dbReference>
<feature type="transmembrane region" description="Helical" evidence="2">
    <location>
        <begin position="186"/>
        <end position="203"/>
    </location>
</feature>
<dbReference type="OrthoDB" id="292747at2759"/>
<keyword evidence="2" id="KW-1133">Transmembrane helix</keyword>
<keyword evidence="1" id="KW-0677">Repeat</keyword>
<dbReference type="SUPFAM" id="SSF82109">
    <property type="entry name" value="MIR domain"/>
    <property type="match status" value="1"/>
</dbReference>
<dbReference type="Gene3D" id="2.80.10.50">
    <property type="match status" value="1"/>
</dbReference>
<evidence type="ECO:0000313" key="5">
    <source>
        <dbReference type="Proteomes" id="UP000728032"/>
    </source>
</evidence>
<dbReference type="EMBL" id="CAJPVJ010002091">
    <property type="protein sequence ID" value="CAG2165755.1"/>
    <property type="molecule type" value="Genomic_DNA"/>
</dbReference>
<gene>
    <name evidence="4" type="ORF">ONB1V03_LOCUS5293</name>
</gene>
<accession>A0A7R9LR00</accession>
<dbReference type="AlphaFoldDB" id="A0A7R9LR00"/>
<keyword evidence="5" id="KW-1185">Reference proteome</keyword>
<feature type="transmembrane region" description="Helical" evidence="2">
    <location>
        <begin position="152"/>
        <end position="174"/>
    </location>
</feature>
<protein>
    <recommendedName>
        <fullName evidence="3">MIR domain-containing protein</fullName>
    </recommendedName>
</protein>
<dbReference type="PANTHER" id="PTHR10050">
    <property type="entry name" value="DOLICHYL-PHOSPHATE-MANNOSE--PROTEIN MANNOSYLTRANSFERASE"/>
    <property type="match status" value="1"/>
</dbReference>
<name>A0A7R9LR00_9ACAR</name>
<dbReference type="Proteomes" id="UP000728032">
    <property type="component" value="Unassembled WGS sequence"/>
</dbReference>
<proteinExistence type="predicted"/>
<dbReference type="InterPro" id="IPR036300">
    <property type="entry name" value="MIR_dom_sf"/>
</dbReference>
<dbReference type="InterPro" id="IPR032421">
    <property type="entry name" value="PMT_4TMC"/>
</dbReference>
<dbReference type="GO" id="GO:0005783">
    <property type="term" value="C:endoplasmic reticulum"/>
    <property type="evidence" value="ECO:0007669"/>
    <property type="project" value="TreeGrafter"/>
</dbReference>
<dbReference type="InterPro" id="IPR016093">
    <property type="entry name" value="MIR_motif"/>
</dbReference>
<dbReference type="PROSITE" id="PS50919">
    <property type="entry name" value="MIR"/>
    <property type="match status" value="1"/>
</dbReference>
<sequence length="236" mass="27310">NGLWHTISSRVQFIHANTSQALKFSGKQLPDWGFNQHEMVTDKNHNQEDTVWNVEEHRYTKNSDLKEREREMGMAEFVPLKPTQLSFFVKMFELQYKMLVVNQENVQNHIYSCDSPLDWVTLTKGIAYWVSPDSNVCRNLNMPQTPMSNPCLMTLFLHHYLPALVFKLLLMAALIEHLKCLIPSKVINSLVAILMSSIIYTYFKFLPLSYGTGKLTASDITSLKWSSSWQLIVHKP</sequence>
<organism evidence="4">
    <name type="scientific">Oppiella nova</name>
    <dbReference type="NCBI Taxonomy" id="334625"/>
    <lineage>
        <taxon>Eukaryota</taxon>
        <taxon>Metazoa</taxon>
        <taxon>Ecdysozoa</taxon>
        <taxon>Arthropoda</taxon>
        <taxon>Chelicerata</taxon>
        <taxon>Arachnida</taxon>
        <taxon>Acari</taxon>
        <taxon>Acariformes</taxon>
        <taxon>Sarcoptiformes</taxon>
        <taxon>Oribatida</taxon>
        <taxon>Brachypylina</taxon>
        <taxon>Oppioidea</taxon>
        <taxon>Oppiidae</taxon>
        <taxon>Oppiella</taxon>
    </lineage>
</organism>
<keyword evidence="2" id="KW-0472">Membrane</keyword>
<evidence type="ECO:0000313" key="4">
    <source>
        <dbReference type="EMBL" id="CAD7645606.1"/>
    </source>
</evidence>
<dbReference type="InterPro" id="IPR027005">
    <property type="entry name" value="PMT-like"/>
</dbReference>
<dbReference type="UniPathway" id="UPA00378"/>
<evidence type="ECO:0000259" key="3">
    <source>
        <dbReference type="PROSITE" id="PS50919"/>
    </source>
</evidence>
<dbReference type="SMART" id="SM00472">
    <property type="entry name" value="MIR"/>
    <property type="match status" value="1"/>
</dbReference>
<evidence type="ECO:0000256" key="2">
    <source>
        <dbReference type="SAM" id="Phobius"/>
    </source>
</evidence>
<evidence type="ECO:0000256" key="1">
    <source>
        <dbReference type="ARBA" id="ARBA00022737"/>
    </source>
</evidence>